<gene>
    <name evidence="7" type="ORF">EEDITHA_LOCUS13065</name>
</gene>
<reference evidence="7" key="1">
    <citation type="submission" date="2022-03" db="EMBL/GenBank/DDBJ databases">
        <authorList>
            <person name="Tunstrom K."/>
        </authorList>
    </citation>
    <scope>NUCLEOTIDE SEQUENCE</scope>
</reference>
<evidence type="ECO:0000313" key="7">
    <source>
        <dbReference type="EMBL" id="CAH2097893.1"/>
    </source>
</evidence>
<sequence length="427" mass="47777">MVLRKKTEKEKSEIALKRGHTYYQWIFSLLAGCTHLVYGLECGWMSPTAEKLQGENSPSGYPLSDEEIAWVASSMSTAATCVVIIHSYISDRYGRKINIIILAFLGALSWVIRIFYNSFICLILARVCAGMVAGGCYTVVLMYIKEISQDDMRGILCALTTIFQSLGIFMMYLIGVYLDYYSVIYVIVSIPIMTMLGMILAPESPEILIKQGKIDKAMKTVAFMRGLNKDDQIVQAVVETMMKEAEKFKSMPDLTILSILKNKIWRRGFVLIMITFTFFEMNGAFAIITFASMILTSTGIEFVISPELLALSFPVVMVLASLALASCVERYGRKLLLIGAYVVSCCCMFGMVIIIIIQKEAGGVPGWIPVVLMMLIVTMFSGGVCPVTYIILTEMFNFQVSILFNANTINHITSLMELSKHKIYRNM</sequence>
<dbReference type="PROSITE" id="PS51257">
    <property type="entry name" value="PROKAR_LIPOPROTEIN"/>
    <property type="match status" value="1"/>
</dbReference>
<feature type="transmembrane region" description="Helical" evidence="5">
    <location>
        <begin position="335"/>
        <end position="358"/>
    </location>
</feature>
<evidence type="ECO:0000256" key="1">
    <source>
        <dbReference type="ARBA" id="ARBA00004141"/>
    </source>
</evidence>
<feature type="transmembrane region" description="Helical" evidence="5">
    <location>
        <begin position="68"/>
        <end position="85"/>
    </location>
</feature>
<dbReference type="EMBL" id="CAKOGL010000018">
    <property type="protein sequence ID" value="CAH2097893.1"/>
    <property type="molecule type" value="Genomic_DNA"/>
</dbReference>
<dbReference type="InterPro" id="IPR005828">
    <property type="entry name" value="MFS_sugar_transport-like"/>
</dbReference>
<evidence type="ECO:0000256" key="2">
    <source>
        <dbReference type="ARBA" id="ARBA00022692"/>
    </source>
</evidence>
<dbReference type="InterPro" id="IPR050549">
    <property type="entry name" value="MFS_Trehalose_Transporter"/>
</dbReference>
<protein>
    <recommendedName>
        <fullName evidence="6">Major facilitator superfamily (MFS) profile domain-containing protein</fullName>
    </recommendedName>
</protein>
<feature type="transmembrane region" description="Helical" evidence="5">
    <location>
        <begin position="269"/>
        <end position="296"/>
    </location>
</feature>
<feature type="transmembrane region" description="Helical" evidence="5">
    <location>
        <begin position="21"/>
        <end position="40"/>
    </location>
</feature>
<keyword evidence="8" id="KW-1185">Reference proteome</keyword>
<dbReference type="InterPro" id="IPR020846">
    <property type="entry name" value="MFS_dom"/>
</dbReference>
<keyword evidence="3 5" id="KW-1133">Transmembrane helix</keyword>
<dbReference type="InterPro" id="IPR036259">
    <property type="entry name" value="MFS_trans_sf"/>
</dbReference>
<feature type="transmembrane region" description="Helical" evidence="5">
    <location>
        <begin position="97"/>
        <end position="116"/>
    </location>
</feature>
<dbReference type="PROSITE" id="PS50850">
    <property type="entry name" value="MFS"/>
    <property type="match status" value="1"/>
</dbReference>
<evidence type="ECO:0000256" key="5">
    <source>
        <dbReference type="SAM" id="Phobius"/>
    </source>
</evidence>
<dbReference type="Pfam" id="PF00083">
    <property type="entry name" value="Sugar_tr"/>
    <property type="match status" value="1"/>
</dbReference>
<feature type="domain" description="Major facilitator superfamily (MFS) profile" evidence="6">
    <location>
        <begin position="27"/>
        <end position="427"/>
    </location>
</feature>
<dbReference type="GO" id="GO:0016020">
    <property type="term" value="C:membrane"/>
    <property type="evidence" value="ECO:0007669"/>
    <property type="project" value="UniProtKB-SubCell"/>
</dbReference>
<feature type="transmembrane region" description="Helical" evidence="5">
    <location>
        <begin position="155"/>
        <end position="174"/>
    </location>
</feature>
<dbReference type="PANTHER" id="PTHR48021:SF33">
    <property type="entry name" value="AT22075P-RELATED"/>
    <property type="match status" value="1"/>
</dbReference>
<feature type="transmembrane region" description="Helical" evidence="5">
    <location>
        <begin position="122"/>
        <end position="143"/>
    </location>
</feature>
<evidence type="ECO:0000259" key="6">
    <source>
        <dbReference type="PROSITE" id="PS50850"/>
    </source>
</evidence>
<evidence type="ECO:0000256" key="3">
    <source>
        <dbReference type="ARBA" id="ARBA00022989"/>
    </source>
</evidence>
<dbReference type="Proteomes" id="UP001153954">
    <property type="component" value="Unassembled WGS sequence"/>
</dbReference>
<keyword evidence="4 5" id="KW-0472">Membrane</keyword>
<name>A0AAU9UIU8_EUPED</name>
<dbReference type="Gene3D" id="1.20.1250.20">
    <property type="entry name" value="MFS general substrate transporter like domains"/>
    <property type="match status" value="1"/>
</dbReference>
<feature type="transmembrane region" description="Helical" evidence="5">
    <location>
        <begin position="308"/>
        <end position="328"/>
    </location>
</feature>
<accession>A0AAU9UIU8</accession>
<dbReference type="SUPFAM" id="SSF103473">
    <property type="entry name" value="MFS general substrate transporter"/>
    <property type="match status" value="1"/>
</dbReference>
<feature type="transmembrane region" description="Helical" evidence="5">
    <location>
        <begin position="180"/>
        <end position="201"/>
    </location>
</feature>
<keyword evidence="2 5" id="KW-0812">Transmembrane</keyword>
<dbReference type="PANTHER" id="PTHR48021">
    <property type="match status" value="1"/>
</dbReference>
<dbReference type="AlphaFoldDB" id="A0AAU9UIU8"/>
<dbReference type="GO" id="GO:0022857">
    <property type="term" value="F:transmembrane transporter activity"/>
    <property type="evidence" value="ECO:0007669"/>
    <property type="project" value="InterPro"/>
</dbReference>
<feature type="transmembrane region" description="Helical" evidence="5">
    <location>
        <begin position="370"/>
        <end position="392"/>
    </location>
</feature>
<comment type="subcellular location">
    <subcellularLocation>
        <location evidence="1">Membrane</location>
        <topology evidence="1">Multi-pass membrane protein</topology>
    </subcellularLocation>
</comment>
<evidence type="ECO:0000256" key="4">
    <source>
        <dbReference type="ARBA" id="ARBA00023136"/>
    </source>
</evidence>
<proteinExistence type="predicted"/>
<organism evidence="7 8">
    <name type="scientific">Euphydryas editha</name>
    <name type="common">Edith's checkerspot</name>
    <dbReference type="NCBI Taxonomy" id="104508"/>
    <lineage>
        <taxon>Eukaryota</taxon>
        <taxon>Metazoa</taxon>
        <taxon>Ecdysozoa</taxon>
        <taxon>Arthropoda</taxon>
        <taxon>Hexapoda</taxon>
        <taxon>Insecta</taxon>
        <taxon>Pterygota</taxon>
        <taxon>Neoptera</taxon>
        <taxon>Endopterygota</taxon>
        <taxon>Lepidoptera</taxon>
        <taxon>Glossata</taxon>
        <taxon>Ditrysia</taxon>
        <taxon>Papilionoidea</taxon>
        <taxon>Nymphalidae</taxon>
        <taxon>Nymphalinae</taxon>
        <taxon>Euphydryas</taxon>
    </lineage>
</organism>
<comment type="caution">
    <text evidence="7">The sequence shown here is derived from an EMBL/GenBank/DDBJ whole genome shotgun (WGS) entry which is preliminary data.</text>
</comment>
<evidence type="ECO:0000313" key="8">
    <source>
        <dbReference type="Proteomes" id="UP001153954"/>
    </source>
</evidence>